<feature type="domain" description="Halobacterial output" evidence="1">
    <location>
        <begin position="20"/>
        <end position="93"/>
    </location>
</feature>
<evidence type="ECO:0000313" key="3">
    <source>
        <dbReference type="Proteomes" id="UP001596328"/>
    </source>
</evidence>
<protein>
    <submittedName>
        <fullName evidence="2">HalOD1 output domain-containing protein</fullName>
    </submittedName>
</protein>
<keyword evidence="3" id="KW-1185">Reference proteome</keyword>
<sequence>MVESRRSGGAYRTSFDPAADRSLSTAVAFAVAEARGVDPVELAPDTVLADLIDTDVLDVLVDEDRPTPEEWAFEFSLRRETIRVSSDGSITVRRA</sequence>
<dbReference type="EMBL" id="JBHSWU010001038">
    <property type="protein sequence ID" value="MFC6726330.1"/>
    <property type="molecule type" value="Genomic_DNA"/>
</dbReference>
<evidence type="ECO:0000313" key="2">
    <source>
        <dbReference type="EMBL" id="MFC6726330.1"/>
    </source>
</evidence>
<proteinExistence type="predicted"/>
<dbReference type="AlphaFoldDB" id="A0ABD5S425"/>
<name>A0ABD5S425_9EURY</name>
<organism evidence="2 3">
    <name type="scientific">Halobium palmae</name>
    <dbReference type="NCBI Taxonomy" id="1776492"/>
    <lineage>
        <taxon>Archaea</taxon>
        <taxon>Methanobacteriati</taxon>
        <taxon>Methanobacteriota</taxon>
        <taxon>Stenosarchaea group</taxon>
        <taxon>Halobacteria</taxon>
        <taxon>Halobacteriales</taxon>
        <taxon>Haloferacaceae</taxon>
        <taxon>Halobium</taxon>
    </lineage>
</organism>
<comment type="caution">
    <text evidence="2">The sequence shown here is derived from an EMBL/GenBank/DDBJ whole genome shotgun (WGS) entry which is preliminary data.</text>
</comment>
<gene>
    <name evidence="2" type="ORF">ACFQE1_18580</name>
</gene>
<dbReference type="InterPro" id="IPR040624">
    <property type="entry name" value="HalOD1"/>
</dbReference>
<dbReference type="Proteomes" id="UP001596328">
    <property type="component" value="Unassembled WGS sequence"/>
</dbReference>
<evidence type="ECO:0000259" key="1">
    <source>
        <dbReference type="Pfam" id="PF18545"/>
    </source>
</evidence>
<dbReference type="Pfam" id="PF18545">
    <property type="entry name" value="HalOD1"/>
    <property type="match status" value="1"/>
</dbReference>
<reference evidence="2 3" key="1">
    <citation type="journal article" date="2019" name="Int. J. Syst. Evol. Microbiol.">
        <title>The Global Catalogue of Microorganisms (GCM) 10K type strain sequencing project: providing services to taxonomists for standard genome sequencing and annotation.</title>
        <authorList>
            <consortium name="The Broad Institute Genomics Platform"/>
            <consortium name="The Broad Institute Genome Sequencing Center for Infectious Disease"/>
            <person name="Wu L."/>
            <person name="Ma J."/>
        </authorList>
    </citation>
    <scope>NUCLEOTIDE SEQUENCE [LARGE SCALE GENOMIC DNA]</scope>
    <source>
        <strain evidence="2 3">NBRC 111368</strain>
    </source>
</reference>
<accession>A0ABD5S425</accession>